<proteinExistence type="inferred from homology"/>
<dbReference type="InterPro" id="IPR000683">
    <property type="entry name" value="Gfo/Idh/MocA-like_OxRdtase_N"/>
</dbReference>
<feature type="domain" description="Gfo/Idh/MocA-like oxidoreductase N-terminal" evidence="3">
    <location>
        <begin position="1"/>
        <end position="108"/>
    </location>
</feature>
<dbReference type="Gene3D" id="3.30.360.10">
    <property type="entry name" value="Dihydrodipicolinate Reductase, domain 2"/>
    <property type="match status" value="1"/>
</dbReference>
<evidence type="ECO:0000259" key="4">
    <source>
        <dbReference type="Pfam" id="PF22725"/>
    </source>
</evidence>
<keyword evidence="2" id="KW-0560">Oxidoreductase</keyword>
<dbReference type="EMBL" id="FNYK01000044">
    <property type="protein sequence ID" value="SEJ01179.1"/>
    <property type="molecule type" value="Genomic_DNA"/>
</dbReference>
<dbReference type="AlphaFoldDB" id="A0A1H6V964"/>
<evidence type="ECO:0000256" key="1">
    <source>
        <dbReference type="ARBA" id="ARBA00010928"/>
    </source>
</evidence>
<gene>
    <name evidence="5" type="ORF">SAMN04487834_104415</name>
</gene>
<organism evidence="5 6">
    <name type="scientific">Sharpea azabuensis</name>
    <dbReference type="NCBI Taxonomy" id="322505"/>
    <lineage>
        <taxon>Bacteria</taxon>
        <taxon>Bacillati</taxon>
        <taxon>Bacillota</taxon>
        <taxon>Erysipelotrichia</taxon>
        <taxon>Erysipelotrichales</taxon>
        <taxon>Coprobacillaceae</taxon>
        <taxon>Sharpea</taxon>
    </lineage>
</organism>
<dbReference type="Gene3D" id="3.40.50.720">
    <property type="entry name" value="NAD(P)-binding Rossmann-like Domain"/>
    <property type="match status" value="1"/>
</dbReference>
<evidence type="ECO:0000256" key="2">
    <source>
        <dbReference type="ARBA" id="ARBA00023002"/>
    </source>
</evidence>
<dbReference type="RefSeq" id="WP_074732426.1">
    <property type="nucleotide sequence ID" value="NZ_FNYK01000044.1"/>
</dbReference>
<dbReference type="Proteomes" id="UP000183028">
    <property type="component" value="Unassembled WGS sequence"/>
</dbReference>
<dbReference type="PANTHER" id="PTHR22604">
    <property type="entry name" value="OXIDOREDUCTASES"/>
    <property type="match status" value="1"/>
</dbReference>
<dbReference type="GO" id="GO:0000166">
    <property type="term" value="F:nucleotide binding"/>
    <property type="evidence" value="ECO:0007669"/>
    <property type="project" value="InterPro"/>
</dbReference>
<reference evidence="6" key="1">
    <citation type="submission" date="2016-10" db="EMBL/GenBank/DDBJ databases">
        <authorList>
            <person name="Varghese N."/>
        </authorList>
    </citation>
    <scope>NUCLEOTIDE SEQUENCE [LARGE SCALE GENOMIC DNA]</scope>
    <source>
        <strain evidence="6">DSM 20406</strain>
    </source>
</reference>
<dbReference type="InterPro" id="IPR036291">
    <property type="entry name" value="NAD(P)-bd_dom_sf"/>
</dbReference>
<dbReference type="InterPro" id="IPR050984">
    <property type="entry name" value="Gfo/Idh/MocA_domain"/>
</dbReference>
<dbReference type="eggNOG" id="COG0673">
    <property type="taxonomic scope" value="Bacteria"/>
</dbReference>
<dbReference type="SUPFAM" id="SSF55347">
    <property type="entry name" value="Glyceraldehyde-3-phosphate dehydrogenase-like, C-terminal domain"/>
    <property type="match status" value="1"/>
</dbReference>
<dbReference type="Pfam" id="PF22725">
    <property type="entry name" value="GFO_IDH_MocA_C3"/>
    <property type="match status" value="1"/>
</dbReference>
<sequence length="317" mass="36656">MNWGILGLGRIAHRFASSLEKSHDVFYAGASHTEEKRASFSEKYHPIHMYSTYEELLDDPDVDVIYIALPHKFHYEWTMKCLKHNKHVLVEKPAFLTSQEALNVSSYALVHNLFFMEAMKTRFIPLIHRLHEIIDEKIIGEIESIDCNFTFPQPENQLAISYFYDSVMGGALYDTGIYCIAFINDFIDDEIIDMKINTHFCEHIDLNDKVLFQFKNHTTASFECGMMNENKRYGIIKGTKGSIYLDNFYRPTHAIISTIESKRSIEIPLIVDDFYGEIQAVDAAIMNAQIESTRMSHQDTIKSITILENLHHKLKEG</sequence>
<evidence type="ECO:0000313" key="6">
    <source>
        <dbReference type="Proteomes" id="UP000183028"/>
    </source>
</evidence>
<dbReference type="InterPro" id="IPR055170">
    <property type="entry name" value="GFO_IDH_MocA-like_dom"/>
</dbReference>
<dbReference type="PANTHER" id="PTHR22604:SF105">
    <property type="entry name" value="TRANS-1,2-DIHYDROBENZENE-1,2-DIOL DEHYDROGENASE"/>
    <property type="match status" value="1"/>
</dbReference>
<evidence type="ECO:0000259" key="3">
    <source>
        <dbReference type="Pfam" id="PF01408"/>
    </source>
</evidence>
<evidence type="ECO:0000313" key="5">
    <source>
        <dbReference type="EMBL" id="SEJ01179.1"/>
    </source>
</evidence>
<dbReference type="SUPFAM" id="SSF51735">
    <property type="entry name" value="NAD(P)-binding Rossmann-fold domains"/>
    <property type="match status" value="1"/>
</dbReference>
<dbReference type="Pfam" id="PF01408">
    <property type="entry name" value="GFO_IDH_MocA"/>
    <property type="match status" value="1"/>
</dbReference>
<dbReference type="STRING" id="322505.SAMN04487836_10330"/>
<dbReference type="GO" id="GO:0016491">
    <property type="term" value="F:oxidoreductase activity"/>
    <property type="evidence" value="ECO:0007669"/>
    <property type="project" value="UniProtKB-KW"/>
</dbReference>
<accession>A0A1H6V964</accession>
<keyword evidence="6" id="KW-1185">Reference proteome</keyword>
<comment type="similarity">
    <text evidence="1">Belongs to the Gfo/Idh/MocA family.</text>
</comment>
<name>A0A1H6V964_9FIRM</name>
<protein>
    <submittedName>
        <fullName evidence="5">Predicted dehydrogenase</fullName>
    </submittedName>
</protein>
<feature type="domain" description="GFO/IDH/MocA-like oxidoreductase" evidence="4">
    <location>
        <begin position="128"/>
        <end position="243"/>
    </location>
</feature>